<keyword evidence="1" id="KW-0732">Signal</keyword>
<dbReference type="Proteomes" id="UP000320231">
    <property type="component" value="Chromosome"/>
</dbReference>
<dbReference type="EMBL" id="AP019514">
    <property type="protein sequence ID" value="BBI60907.1"/>
    <property type="molecule type" value="Genomic_DNA"/>
</dbReference>
<protein>
    <submittedName>
        <fullName evidence="2">Uncharacterized protein</fullName>
    </submittedName>
</protein>
<evidence type="ECO:0000313" key="3">
    <source>
        <dbReference type="Proteomes" id="UP000320231"/>
    </source>
</evidence>
<evidence type="ECO:0000256" key="1">
    <source>
        <dbReference type="SAM" id="SignalP"/>
    </source>
</evidence>
<name>A0A455U5V5_9GAMM</name>
<proteinExistence type="predicted"/>
<reference evidence="2 3" key="1">
    <citation type="journal article" date="2019" name="Microbiol. Resour. Announc.">
        <title>Complete Genome Sequence of Halomonas sulfidaeris Strain Esulfide1 Isolated from a Metal Sulfide Rock at a Depth of 2,200 Meters, Obtained Using Nanopore Sequencing.</title>
        <authorList>
            <person name="Saito M."/>
            <person name="Nishigata A."/>
            <person name="Galipon J."/>
            <person name="Arakawa K."/>
        </authorList>
    </citation>
    <scope>NUCLEOTIDE SEQUENCE [LARGE SCALE GENOMIC DNA]</scope>
    <source>
        <strain evidence="2 3">ATCC BAA-803</strain>
    </source>
</reference>
<dbReference type="AlphaFoldDB" id="A0A455U5V5"/>
<accession>A0A455U5V5</accession>
<gene>
    <name evidence="2" type="ORF">HSBAA_22130</name>
</gene>
<feature type="signal peptide" evidence="1">
    <location>
        <begin position="1"/>
        <end position="20"/>
    </location>
</feature>
<feature type="chain" id="PRO_5019724676" evidence="1">
    <location>
        <begin position="21"/>
        <end position="53"/>
    </location>
</feature>
<dbReference type="KEGG" id="hsr:HSBAA_22130"/>
<evidence type="ECO:0000313" key="2">
    <source>
        <dbReference type="EMBL" id="BBI60907.1"/>
    </source>
</evidence>
<organism evidence="2 3">
    <name type="scientific">Vreelandella sulfidaeris</name>
    <dbReference type="NCBI Taxonomy" id="115553"/>
    <lineage>
        <taxon>Bacteria</taxon>
        <taxon>Pseudomonadati</taxon>
        <taxon>Pseudomonadota</taxon>
        <taxon>Gammaproteobacteria</taxon>
        <taxon>Oceanospirillales</taxon>
        <taxon>Halomonadaceae</taxon>
        <taxon>Vreelandella</taxon>
    </lineage>
</organism>
<sequence length="53" mass="5393">MYPKPTLRPLGAAIAAAVFAGLPAVTTADTGPELSQTEVLSGLENPLGYGFFA</sequence>